<dbReference type="Pfam" id="PF00884">
    <property type="entry name" value="Sulfatase"/>
    <property type="match status" value="1"/>
</dbReference>
<dbReference type="Gene3D" id="3.40.720.10">
    <property type="entry name" value="Alkaline Phosphatase, subunit A"/>
    <property type="match status" value="2"/>
</dbReference>
<keyword evidence="5" id="KW-1185">Reference proteome</keyword>
<dbReference type="EC" id="3.1.6.6" evidence="4"/>
<reference evidence="4 5" key="1">
    <citation type="submission" date="2019-02" db="EMBL/GenBank/DDBJ databases">
        <title>Deep-cultivation of Planctomycetes and their phenomic and genomic characterization uncovers novel biology.</title>
        <authorList>
            <person name="Wiegand S."/>
            <person name="Jogler M."/>
            <person name="Boedeker C."/>
            <person name="Pinto D."/>
            <person name="Vollmers J."/>
            <person name="Rivas-Marin E."/>
            <person name="Kohn T."/>
            <person name="Peeters S.H."/>
            <person name="Heuer A."/>
            <person name="Rast P."/>
            <person name="Oberbeckmann S."/>
            <person name="Bunk B."/>
            <person name="Jeske O."/>
            <person name="Meyerdierks A."/>
            <person name="Storesund J.E."/>
            <person name="Kallscheuer N."/>
            <person name="Luecker S."/>
            <person name="Lage O.M."/>
            <person name="Pohl T."/>
            <person name="Merkel B.J."/>
            <person name="Hornburger P."/>
            <person name="Mueller R.-W."/>
            <person name="Bruemmer F."/>
            <person name="Labrenz M."/>
            <person name="Spormann A.M."/>
            <person name="Op den Camp H."/>
            <person name="Overmann J."/>
            <person name="Amann R."/>
            <person name="Jetten M.S.M."/>
            <person name="Mascher T."/>
            <person name="Medema M.H."/>
            <person name="Devos D.P."/>
            <person name="Kaster A.-K."/>
            <person name="Ovreas L."/>
            <person name="Rohde M."/>
            <person name="Galperin M.Y."/>
            <person name="Jogler C."/>
        </authorList>
    </citation>
    <scope>NUCLEOTIDE SEQUENCE [LARGE SCALE GENOMIC DNA]</scope>
    <source>
        <strain evidence="4 5">Pla133</strain>
    </source>
</reference>
<dbReference type="InterPro" id="IPR000917">
    <property type="entry name" value="Sulfatase_N"/>
</dbReference>
<evidence type="ECO:0000256" key="2">
    <source>
        <dbReference type="SAM" id="SignalP"/>
    </source>
</evidence>
<dbReference type="PANTHER" id="PTHR42693:SF33">
    <property type="entry name" value="ARYLSULFATASE"/>
    <property type="match status" value="1"/>
</dbReference>
<comment type="similarity">
    <text evidence="1">Belongs to the sulfatase family.</text>
</comment>
<evidence type="ECO:0000313" key="4">
    <source>
        <dbReference type="EMBL" id="QDU65574.1"/>
    </source>
</evidence>
<accession>A0A518BF20</accession>
<evidence type="ECO:0000259" key="3">
    <source>
        <dbReference type="Pfam" id="PF00884"/>
    </source>
</evidence>
<dbReference type="EMBL" id="CP036287">
    <property type="protein sequence ID" value="QDU65574.1"/>
    <property type="molecule type" value="Genomic_DNA"/>
</dbReference>
<dbReference type="CDD" id="cd16148">
    <property type="entry name" value="sulfatase_like"/>
    <property type="match status" value="1"/>
</dbReference>
<feature type="chain" id="PRO_5021719020" evidence="2">
    <location>
        <begin position="23"/>
        <end position="427"/>
    </location>
</feature>
<name>A0A518BF20_9BACT</name>
<feature type="signal peptide" evidence="2">
    <location>
        <begin position="1"/>
        <end position="22"/>
    </location>
</feature>
<sequence precursor="true">MLRACLLTTALAAGLCLTGCEADEPPVPNLLLISVDTLRADALEPYGYGRPTSPNLARLAETSVVFEQAHATSSWTLPTLATVMTGELPSTTHTHTFASSLPLGFDTLAERLRAAGFDTAAVASHTFLGVKYGLHQGFTHFDDDLVNFIADSHNAITSDQVTAKARAFIEAKVAADRFDDGPWFLWAHYFDPHDSYLAHEGFSEPFGTETDRDLYDGEIAFTDHHIGALLSCLDELGLANETVVVFVADHGEEWRDHGSHGHGQTLYEEVVRVPLTLRVPGYAPRRVTEPISTLDLFPTLLELCGVAIPKDLPGRSLVPILAGGAGPDRALVSELRLGVAFDAIRRGSHKLIVDRKQQQVLLFDLATDPLEQRDIAAEEPELVAALRAELEQRLAEAHARGRGLAPSGSSDLSAAEAEALSRLGYAE</sequence>
<evidence type="ECO:0000313" key="5">
    <source>
        <dbReference type="Proteomes" id="UP000316921"/>
    </source>
</evidence>
<dbReference type="PANTHER" id="PTHR42693">
    <property type="entry name" value="ARYLSULFATASE FAMILY MEMBER"/>
    <property type="match status" value="1"/>
</dbReference>
<dbReference type="SUPFAM" id="SSF53649">
    <property type="entry name" value="Alkaline phosphatase-like"/>
    <property type="match status" value="1"/>
</dbReference>
<feature type="domain" description="Sulfatase N-terminal" evidence="3">
    <location>
        <begin position="28"/>
        <end position="306"/>
    </location>
</feature>
<dbReference type="GO" id="GO:0047753">
    <property type="term" value="F:choline-sulfatase activity"/>
    <property type="evidence" value="ECO:0007669"/>
    <property type="project" value="UniProtKB-EC"/>
</dbReference>
<proteinExistence type="inferred from homology"/>
<keyword evidence="2" id="KW-0732">Signal</keyword>
<keyword evidence="4" id="KW-0378">Hydrolase</keyword>
<dbReference type="RefSeq" id="WP_145062327.1">
    <property type="nucleotide sequence ID" value="NZ_CP036287.1"/>
</dbReference>
<dbReference type="Proteomes" id="UP000316921">
    <property type="component" value="Chromosome"/>
</dbReference>
<organism evidence="4 5">
    <name type="scientific">Engelhardtia mirabilis</name>
    <dbReference type="NCBI Taxonomy" id="2528011"/>
    <lineage>
        <taxon>Bacteria</taxon>
        <taxon>Pseudomonadati</taxon>
        <taxon>Planctomycetota</taxon>
        <taxon>Planctomycetia</taxon>
        <taxon>Planctomycetia incertae sedis</taxon>
        <taxon>Engelhardtia</taxon>
    </lineage>
</organism>
<dbReference type="GO" id="GO:0004065">
    <property type="term" value="F:arylsulfatase activity"/>
    <property type="evidence" value="ECO:0007669"/>
    <property type="project" value="TreeGrafter"/>
</dbReference>
<dbReference type="KEGG" id="pbap:Pla133_06390"/>
<dbReference type="InterPro" id="IPR017850">
    <property type="entry name" value="Alkaline_phosphatase_core_sf"/>
</dbReference>
<evidence type="ECO:0000256" key="1">
    <source>
        <dbReference type="ARBA" id="ARBA00008779"/>
    </source>
</evidence>
<protein>
    <submittedName>
        <fullName evidence="4">Choline-sulfatase</fullName>
        <ecNumber evidence="4">3.1.6.6</ecNumber>
    </submittedName>
</protein>
<gene>
    <name evidence="4" type="primary">betC_2</name>
    <name evidence="4" type="ORF">Pla133_06390</name>
</gene>
<dbReference type="InterPro" id="IPR050738">
    <property type="entry name" value="Sulfatase"/>
</dbReference>
<dbReference type="AlphaFoldDB" id="A0A518BF20"/>